<evidence type="ECO:0000313" key="3">
    <source>
        <dbReference type="Proteomes" id="UP001642484"/>
    </source>
</evidence>
<dbReference type="EMBL" id="CAXAMN010025951">
    <property type="protein sequence ID" value="CAK9099396.1"/>
    <property type="molecule type" value="Genomic_DNA"/>
</dbReference>
<dbReference type="Pfam" id="PF01593">
    <property type="entry name" value="Amino_oxidase"/>
    <property type="match status" value="1"/>
</dbReference>
<protein>
    <recommendedName>
        <fullName evidence="1">Amine oxidase domain-containing protein</fullName>
    </recommendedName>
</protein>
<name>A0ABP0RJG3_9DINO</name>
<dbReference type="InterPro" id="IPR050281">
    <property type="entry name" value="Flavin_monoamine_oxidase"/>
</dbReference>
<dbReference type="InterPro" id="IPR036188">
    <property type="entry name" value="FAD/NAD-bd_sf"/>
</dbReference>
<feature type="domain" description="Amine oxidase" evidence="1">
    <location>
        <begin position="400"/>
        <end position="655"/>
    </location>
</feature>
<organism evidence="2 3">
    <name type="scientific">Durusdinium trenchii</name>
    <dbReference type="NCBI Taxonomy" id="1381693"/>
    <lineage>
        <taxon>Eukaryota</taxon>
        <taxon>Sar</taxon>
        <taxon>Alveolata</taxon>
        <taxon>Dinophyceae</taxon>
        <taxon>Suessiales</taxon>
        <taxon>Symbiodiniaceae</taxon>
        <taxon>Durusdinium</taxon>
    </lineage>
</organism>
<evidence type="ECO:0000313" key="2">
    <source>
        <dbReference type="EMBL" id="CAK9099396.1"/>
    </source>
</evidence>
<dbReference type="Gene3D" id="3.90.660.10">
    <property type="match status" value="1"/>
</dbReference>
<dbReference type="PANTHER" id="PTHR10742:SF410">
    <property type="entry name" value="LYSINE-SPECIFIC HISTONE DEMETHYLASE 2"/>
    <property type="match status" value="1"/>
</dbReference>
<proteinExistence type="predicted"/>
<accession>A0ABP0RJG3</accession>
<dbReference type="SUPFAM" id="SSF54373">
    <property type="entry name" value="FAD-linked reductases, C-terminal domain"/>
    <property type="match status" value="1"/>
</dbReference>
<sequence>MPRPPPGQYFLEIFAGEAVLTRAMQSANFPCLPPIELEVNQFIPFSIDVTDPRVLDHLMMLIQEGFLAYVHCGTPCSSFSLARKGDGGPPPLRSRQELWGLPRLAPWDQDKVKIGNRLMQITVDVLTACHHRGILWSVENPLGSYLWLMPPMRGLAALGARIEFDMCQFGSPHMKPTAILTSAPLQALAQRCDRDVRPHDHVALVGTEIVRGKKQFKTKRAQVYPLDLCQQWASLLTFTMTTPAGERKRPLGQPVPWSGHRQEATGQKAIAAGYQLKKWRWISSILFRSHLRLSRIYKKHWHWQRSDQIGWSPIGAKPLHINVLTPCCRSLTRSSPMSVTHGSDDFSEGNLITDQSSWDRAHTLHYGMSWPRQRSLSMPGPISPSHPWDPFEKEQICITLSELEKRAWDFSAKDWLSEGVDLRLNCPVTAIIQDEEDPRVLVHCASDHPEATVEIADLVIVTLPLGVLKTGKVEFVPPFSAQKEAGCRAGATSPHVRVGLLNKVALHFRERFWPPEMVGFDRVPLSSLTDLEPHEWAGAPVAIAFFCWETARQMEELSDKELTDRLLRILSETFDQALPELEASLVDVKRSGWQGDDFACGSYSFLPCGVKPLHRQRLQEPHGPRVFFAGEHCRNDFPSTVHGAYLSGLQAAKEVAERRGISFSVFMKFAVGATDFLSTWNSSAFLTESRWHFGLDRSAPLGSLRGAARRCASLRCVALHAAPAPELRRAEELGRWVVKEAAWSEVFAAWKALEMAKPRSCHVHLRRRKQSGTWPSDVSLPLRRALATQLEETFGWTPEVVRSEAEMELQAVRWSVPSGGRAMSAHGRALLIVGVTKHESSS</sequence>
<gene>
    <name evidence="2" type="ORF">CCMP2556_LOCUS47037</name>
</gene>
<keyword evidence="3" id="KW-1185">Reference proteome</keyword>
<dbReference type="Proteomes" id="UP001642484">
    <property type="component" value="Unassembled WGS sequence"/>
</dbReference>
<evidence type="ECO:0000259" key="1">
    <source>
        <dbReference type="Pfam" id="PF01593"/>
    </source>
</evidence>
<dbReference type="PANTHER" id="PTHR10742">
    <property type="entry name" value="FLAVIN MONOAMINE OXIDASE"/>
    <property type="match status" value="1"/>
</dbReference>
<comment type="caution">
    <text evidence="2">The sequence shown here is derived from an EMBL/GenBank/DDBJ whole genome shotgun (WGS) entry which is preliminary data.</text>
</comment>
<dbReference type="InterPro" id="IPR002937">
    <property type="entry name" value="Amino_oxidase"/>
</dbReference>
<dbReference type="SUPFAM" id="SSF51905">
    <property type="entry name" value="FAD/NAD(P)-binding domain"/>
    <property type="match status" value="1"/>
</dbReference>
<dbReference type="Gene3D" id="3.50.50.60">
    <property type="entry name" value="FAD/NAD(P)-binding domain"/>
    <property type="match status" value="1"/>
</dbReference>
<reference evidence="2 3" key="1">
    <citation type="submission" date="2024-02" db="EMBL/GenBank/DDBJ databases">
        <authorList>
            <person name="Chen Y."/>
            <person name="Shah S."/>
            <person name="Dougan E. K."/>
            <person name="Thang M."/>
            <person name="Chan C."/>
        </authorList>
    </citation>
    <scope>NUCLEOTIDE SEQUENCE [LARGE SCALE GENOMIC DNA]</scope>
</reference>